<dbReference type="KEGG" id="slut:H9L13_10195"/>
<accession>A0A7G9SGM6</accession>
<keyword evidence="2" id="KW-0812">Transmembrane</keyword>
<dbReference type="Pfam" id="PF11739">
    <property type="entry name" value="YdbH-like"/>
    <property type="match status" value="1"/>
</dbReference>
<reference evidence="3 4" key="1">
    <citation type="submission" date="2020-08" db="EMBL/GenBank/DDBJ databases">
        <title>Genome sequence of Sphingomonas lutea KCTC 23642T.</title>
        <authorList>
            <person name="Hyun D.-W."/>
            <person name="Bae J.-W."/>
        </authorList>
    </citation>
    <scope>NUCLEOTIDE SEQUENCE [LARGE SCALE GENOMIC DNA]</scope>
    <source>
        <strain evidence="3 4">KCTC 23642</strain>
    </source>
</reference>
<dbReference type="Proteomes" id="UP000515971">
    <property type="component" value="Chromosome"/>
</dbReference>
<sequence>MSDRRSNQEPEETIIVRRRPWARAIGMISLGILVLLAIAIALVWVQRRPIATEYLKREFERRGVQATYSLDRVGFRTQEVSNLVIGDPLRPDLIARYAQIQMRLKWNGSFEVYRIVARGVRLRGRLTGGRVRFGQVDKLLPPPSDKPFQLPNFVLDVADSSIALVTPFGPVGVALQGSGRLSGGFKGRAALTSPRLVPGRCAATNVRANVAVAVVARRPGIDGPVTLDRFVCPASRFDIAAPRFDATASFNESFTRVDGRGRMAIQTLVAGANGLSAFAGELTYKGPLEDVRGEVRLSARQSRLGTIYADRTRLDGAYRLGAQGGTFSMVGDVAANSARLDESMLAAVNGPLAAAASTPLGPITTAIGDAIKRTVRNFDATGTIRVVNFPGGGAARIDTADVRGPGGARARVAGGTGITYYWPQNGLRIDGNIEMGGGGLPSGRVSLRQAKVGGPMSGVAEIAPYSARGQRLALTPIRFGPLPGGATAVSTTAQLDGPFPDGRVQALRVPISGRVGQGGSFAFGTTCQVVSFDLLQIGTLRLDRSRLPVCPVGPAIISKAPNGPVLTRARVNSPYLGGRLGNSPFTFRAAGAQITGDEFAASNLNFRLGRSATPLVIDANRLTGSFAGVGTSGNFAGARSTIGNVPILLSDASGRWYVKDGDIRVNAAGTVSDRDANPRFYPLRGDDLQLTLIDGLVRANGALRHPPTGTRVADVSIEHSLAAQRGHADLNVPGITFGPGLQPSELTRLTESVIALVRGTVTGQGRIDWAPGGRVTSTGEFSTAGMDLAAPFGPVTGLATTVRFTDLLKLETAPNQVATIGSINPGILVENGTLRYQLLPNKLVRIERGEWPFMGGRLILQETVINFARPTAKRLTFEVVGLDANTFVRTLNFPGLQATGTFDGVLPMIFDEDGGRIVGGRLDSRPGGGSLAYVGEVNRANLGTMGNIAFNALRDLRFESMIIRLDGDLAGEFAARLAIEGVAIGQSTSTQRFIRGLLARIPLKLNVNITGPFRALIATAKSIRDPRQVIGDVLPRPLEDIPGIATEVRRIEEQQTQTQTPVDEQVETAPPPTER</sequence>
<evidence type="ECO:0000256" key="1">
    <source>
        <dbReference type="SAM" id="MobiDB-lite"/>
    </source>
</evidence>
<keyword evidence="4" id="KW-1185">Reference proteome</keyword>
<feature type="compositionally biased region" description="Low complexity" evidence="1">
    <location>
        <begin position="1054"/>
        <end position="1063"/>
    </location>
</feature>
<dbReference type="RefSeq" id="WP_187537593.1">
    <property type="nucleotide sequence ID" value="NZ_BAABJT010000001.1"/>
</dbReference>
<evidence type="ECO:0000256" key="2">
    <source>
        <dbReference type="SAM" id="Phobius"/>
    </source>
</evidence>
<organism evidence="3 4">
    <name type="scientific">Sphingomonas lutea</name>
    <dbReference type="NCBI Taxonomy" id="1045317"/>
    <lineage>
        <taxon>Bacteria</taxon>
        <taxon>Pseudomonadati</taxon>
        <taxon>Pseudomonadota</taxon>
        <taxon>Alphaproteobacteria</taxon>
        <taxon>Sphingomonadales</taxon>
        <taxon>Sphingomonadaceae</taxon>
        <taxon>Sphingomonas</taxon>
    </lineage>
</organism>
<name>A0A7G9SGM6_9SPHN</name>
<feature type="region of interest" description="Disordered" evidence="1">
    <location>
        <begin position="1049"/>
        <end position="1075"/>
    </location>
</feature>
<gene>
    <name evidence="3" type="ORF">H9L13_10195</name>
</gene>
<evidence type="ECO:0000313" key="4">
    <source>
        <dbReference type="Proteomes" id="UP000515971"/>
    </source>
</evidence>
<evidence type="ECO:0000313" key="3">
    <source>
        <dbReference type="EMBL" id="QNN67001.1"/>
    </source>
</evidence>
<dbReference type="EMBL" id="CP060718">
    <property type="protein sequence ID" value="QNN67001.1"/>
    <property type="molecule type" value="Genomic_DNA"/>
</dbReference>
<proteinExistence type="predicted"/>
<protein>
    <submittedName>
        <fullName evidence="3">YdbH domain-containing protein</fullName>
    </submittedName>
</protein>
<feature type="transmembrane region" description="Helical" evidence="2">
    <location>
        <begin position="21"/>
        <end position="45"/>
    </location>
</feature>
<keyword evidence="2" id="KW-0472">Membrane</keyword>
<dbReference type="InterPro" id="IPR021730">
    <property type="entry name" value="YdbH"/>
</dbReference>
<dbReference type="AlphaFoldDB" id="A0A7G9SGM6"/>
<keyword evidence="2" id="KW-1133">Transmembrane helix</keyword>